<feature type="region of interest" description="Disordered" evidence="1">
    <location>
        <begin position="34"/>
        <end position="84"/>
    </location>
</feature>
<keyword evidence="5" id="KW-1185">Reference proteome</keyword>
<reference evidence="6" key="1">
    <citation type="submission" date="2025-08" db="UniProtKB">
        <authorList>
            <consortium name="RefSeq"/>
        </authorList>
    </citation>
    <scope>IDENTIFICATION</scope>
</reference>
<keyword evidence="3" id="KW-0732">Signal</keyword>
<dbReference type="GeneID" id="100196041"/>
<keyword evidence="2" id="KW-1133">Transmembrane helix</keyword>
<dbReference type="Proteomes" id="UP001652741">
    <property type="component" value="Chromosome ssa11"/>
</dbReference>
<name>A0ABM3CDY9_SALSA</name>
<evidence type="ECO:0000313" key="5">
    <source>
        <dbReference type="Proteomes" id="UP001652741"/>
    </source>
</evidence>
<evidence type="ECO:0000313" key="6">
    <source>
        <dbReference type="RefSeq" id="XP_045544775.1"/>
    </source>
</evidence>
<feature type="compositionally biased region" description="Low complexity" evidence="1">
    <location>
        <begin position="34"/>
        <end position="82"/>
    </location>
</feature>
<dbReference type="PANTHER" id="PTHR46160">
    <property type="entry name" value="ALPHA-TECTORIN-RELATED"/>
    <property type="match status" value="1"/>
</dbReference>
<feature type="chain" id="PRO_5046261127" evidence="3">
    <location>
        <begin position="29"/>
        <end position="349"/>
    </location>
</feature>
<feature type="domain" description="NIDO" evidence="4">
    <location>
        <begin position="155"/>
        <end position="292"/>
    </location>
</feature>
<evidence type="ECO:0000259" key="4">
    <source>
        <dbReference type="PROSITE" id="PS51220"/>
    </source>
</evidence>
<keyword evidence="2" id="KW-0812">Transmembrane</keyword>
<dbReference type="InterPro" id="IPR052749">
    <property type="entry name" value="Alpha-tectorin"/>
</dbReference>
<dbReference type="RefSeq" id="XP_045544775.1">
    <property type="nucleotide sequence ID" value="XM_045688819.1"/>
</dbReference>
<evidence type="ECO:0000256" key="3">
    <source>
        <dbReference type="SAM" id="SignalP"/>
    </source>
</evidence>
<protein>
    <submittedName>
        <fullName evidence="6">Alpha-tectorin isoform X1</fullName>
    </submittedName>
</protein>
<sequence>MDKELVTMRNQIMLFVLFLLMTSKVTTADFVTTSTTDVPSTTPVTTSTTDVPSTTPVTTSTTDVPSTTPVTTSTTDVPSTTPGPLYPFGAGDTVSSRSDDGSSPPIILEQPFVYFGKPYQQIYVNHNGHLTFNEAFASYKPYRFPAFSSRDLIAPFWTDLDNRWNGTISYQQYSSGSVLQQATQDINQYFPNLGFSVNWVFVATWDKVAYYNNFGTEITFQVVLIAGGQSSFILMNYGEIAPTTQDIQAGYDTVNSIHYFSIPGSFESNDTTFSNTSNVNVAGRWAFQTNATTSTTDVPSTTPAPTSDEPFPVDDFCIDSIFCKGQGLTGSVYMLSTFSILVFLTILNN</sequence>
<organism evidence="5 6">
    <name type="scientific">Salmo salar</name>
    <name type="common">Atlantic salmon</name>
    <dbReference type="NCBI Taxonomy" id="8030"/>
    <lineage>
        <taxon>Eukaryota</taxon>
        <taxon>Metazoa</taxon>
        <taxon>Chordata</taxon>
        <taxon>Craniata</taxon>
        <taxon>Vertebrata</taxon>
        <taxon>Euteleostomi</taxon>
        <taxon>Actinopterygii</taxon>
        <taxon>Neopterygii</taxon>
        <taxon>Teleostei</taxon>
        <taxon>Protacanthopterygii</taxon>
        <taxon>Salmoniformes</taxon>
        <taxon>Salmonidae</taxon>
        <taxon>Salmoninae</taxon>
        <taxon>Salmo</taxon>
    </lineage>
</organism>
<evidence type="ECO:0000256" key="1">
    <source>
        <dbReference type="SAM" id="MobiDB-lite"/>
    </source>
</evidence>
<proteinExistence type="predicted"/>
<dbReference type="PROSITE" id="PS51220">
    <property type="entry name" value="NIDO"/>
    <property type="match status" value="1"/>
</dbReference>
<evidence type="ECO:0000256" key="2">
    <source>
        <dbReference type="SAM" id="Phobius"/>
    </source>
</evidence>
<dbReference type="Pfam" id="PF06119">
    <property type="entry name" value="NIDO"/>
    <property type="match status" value="1"/>
</dbReference>
<dbReference type="PANTHER" id="PTHR46160:SF9">
    <property type="entry name" value="PROTEIN PRY2-RELATED"/>
    <property type="match status" value="1"/>
</dbReference>
<gene>
    <name evidence="6" type="primary">LOC100196041</name>
    <name evidence="6" type="synonym">tecta</name>
</gene>
<dbReference type="InterPro" id="IPR003886">
    <property type="entry name" value="NIDO_dom"/>
</dbReference>
<dbReference type="SMART" id="SM00539">
    <property type="entry name" value="NIDO"/>
    <property type="match status" value="1"/>
</dbReference>
<feature type="transmembrane region" description="Helical" evidence="2">
    <location>
        <begin position="327"/>
        <end position="347"/>
    </location>
</feature>
<accession>A0ABM3CDY9</accession>
<feature type="signal peptide" evidence="3">
    <location>
        <begin position="1"/>
        <end position="28"/>
    </location>
</feature>
<keyword evidence="2" id="KW-0472">Membrane</keyword>